<dbReference type="EMBL" id="PGVE01000091">
    <property type="protein sequence ID" value="PLS01585.1"/>
    <property type="molecule type" value="Genomic_DNA"/>
</dbReference>
<evidence type="ECO:0000259" key="3">
    <source>
        <dbReference type="Pfam" id="PF13115"/>
    </source>
</evidence>
<dbReference type="OrthoDB" id="2679563at2"/>
<keyword evidence="2" id="KW-0732">Signal</keyword>
<gene>
    <name evidence="4" type="ORF">CVD27_24655</name>
</gene>
<evidence type="ECO:0000313" key="4">
    <source>
        <dbReference type="EMBL" id="PLS01585.1"/>
    </source>
</evidence>
<keyword evidence="5" id="KW-1185">Reference proteome</keyword>
<name>A0A2N5H7T6_9BACI</name>
<protein>
    <recommendedName>
        <fullName evidence="3">YtkA-like domain-containing protein</fullName>
    </recommendedName>
</protein>
<feature type="compositionally biased region" description="Basic and acidic residues" evidence="1">
    <location>
        <begin position="126"/>
        <end position="136"/>
    </location>
</feature>
<dbReference type="PROSITE" id="PS51257">
    <property type="entry name" value="PROKAR_LIPOPROTEIN"/>
    <property type="match status" value="1"/>
</dbReference>
<comment type="caution">
    <text evidence="4">The sequence shown here is derived from an EMBL/GenBank/DDBJ whole genome shotgun (WGS) entry which is preliminary data.</text>
</comment>
<evidence type="ECO:0000313" key="5">
    <source>
        <dbReference type="Proteomes" id="UP000234950"/>
    </source>
</evidence>
<feature type="domain" description="YtkA-like" evidence="3">
    <location>
        <begin position="32"/>
        <end position="111"/>
    </location>
</feature>
<organism evidence="4 5">
    <name type="scientific">Neobacillus cucumis</name>
    <dbReference type="NCBI Taxonomy" id="1740721"/>
    <lineage>
        <taxon>Bacteria</taxon>
        <taxon>Bacillati</taxon>
        <taxon>Bacillota</taxon>
        <taxon>Bacilli</taxon>
        <taxon>Bacillales</taxon>
        <taxon>Bacillaceae</taxon>
        <taxon>Neobacillus</taxon>
    </lineage>
</organism>
<evidence type="ECO:0000256" key="2">
    <source>
        <dbReference type="SAM" id="SignalP"/>
    </source>
</evidence>
<feature type="chain" id="PRO_5039597552" description="YtkA-like domain-containing protein" evidence="2">
    <location>
        <begin position="23"/>
        <end position="153"/>
    </location>
</feature>
<dbReference type="InterPro" id="IPR032693">
    <property type="entry name" value="YtkA-like_dom"/>
</dbReference>
<accession>A0A2N5H7T6</accession>
<evidence type="ECO:0000256" key="1">
    <source>
        <dbReference type="SAM" id="MobiDB-lite"/>
    </source>
</evidence>
<sequence length="153" mass="17430">MKKLVLMLMVLLSLSLVVSCSKQEENKGEMPEMVEVNLSVSPNPGEQNKPIIFEAKVTQGKEKINDADVTFEVWRSKDAKHEKITVKHSEDGIYRLEKTFQQEGTYYIISHVTARDMHNMPKKEFTVGAPSEKEDSNSSSQMDGMDMDDHKNH</sequence>
<proteinExistence type="predicted"/>
<dbReference type="Pfam" id="PF13115">
    <property type="entry name" value="YtkA"/>
    <property type="match status" value="1"/>
</dbReference>
<dbReference type="AlphaFoldDB" id="A0A2N5H7T6"/>
<feature type="signal peptide" evidence="2">
    <location>
        <begin position="1"/>
        <end position="22"/>
    </location>
</feature>
<reference evidence="4 5" key="1">
    <citation type="submission" date="2017-11" db="EMBL/GenBank/DDBJ databases">
        <title>Comparitive Functional Genomics of Dry Heat Resistant strains isolated from the Viking Spacecraft.</title>
        <authorList>
            <person name="Seuylemezian A."/>
            <person name="Cooper K."/>
            <person name="Vaishampayan P."/>
        </authorList>
    </citation>
    <scope>NUCLEOTIDE SEQUENCE [LARGE SCALE GENOMIC DNA]</scope>
    <source>
        <strain evidence="4 5">V32-6</strain>
    </source>
</reference>
<feature type="region of interest" description="Disordered" evidence="1">
    <location>
        <begin position="126"/>
        <end position="153"/>
    </location>
</feature>
<dbReference type="RefSeq" id="WP_101651392.1">
    <property type="nucleotide sequence ID" value="NZ_PGVE01000091.1"/>
</dbReference>
<dbReference type="Proteomes" id="UP000234950">
    <property type="component" value="Unassembled WGS sequence"/>
</dbReference>